<gene>
    <name evidence="2" type="ORF">M409DRAFT_54258</name>
</gene>
<dbReference type="Pfam" id="PF26639">
    <property type="entry name" value="Het-6_barrel"/>
    <property type="match status" value="1"/>
</dbReference>
<dbReference type="RefSeq" id="XP_033667933.1">
    <property type="nucleotide sequence ID" value="XM_033812653.1"/>
</dbReference>
<dbReference type="OrthoDB" id="2288928at2759"/>
<organism evidence="2 3">
    <name type="scientific">Zasmidium cellare ATCC 36951</name>
    <dbReference type="NCBI Taxonomy" id="1080233"/>
    <lineage>
        <taxon>Eukaryota</taxon>
        <taxon>Fungi</taxon>
        <taxon>Dikarya</taxon>
        <taxon>Ascomycota</taxon>
        <taxon>Pezizomycotina</taxon>
        <taxon>Dothideomycetes</taxon>
        <taxon>Dothideomycetidae</taxon>
        <taxon>Mycosphaerellales</taxon>
        <taxon>Mycosphaerellaceae</taxon>
        <taxon>Zasmidium</taxon>
    </lineage>
</organism>
<dbReference type="PANTHER" id="PTHR24148:SF82">
    <property type="entry name" value="HETEROKARYON INCOMPATIBILITY DOMAIN-CONTAINING PROTEIN"/>
    <property type="match status" value="1"/>
</dbReference>
<evidence type="ECO:0000313" key="3">
    <source>
        <dbReference type="Proteomes" id="UP000799537"/>
    </source>
</evidence>
<reference evidence="2" key="1">
    <citation type="journal article" date="2020" name="Stud. Mycol.">
        <title>101 Dothideomycetes genomes: a test case for predicting lifestyles and emergence of pathogens.</title>
        <authorList>
            <person name="Haridas S."/>
            <person name="Albert R."/>
            <person name="Binder M."/>
            <person name="Bloem J."/>
            <person name="Labutti K."/>
            <person name="Salamov A."/>
            <person name="Andreopoulos B."/>
            <person name="Baker S."/>
            <person name="Barry K."/>
            <person name="Bills G."/>
            <person name="Bluhm B."/>
            <person name="Cannon C."/>
            <person name="Castanera R."/>
            <person name="Culley D."/>
            <person name="Daum C."/>
            <person name="Ezra D."/>
            <person name="Gonzalez J."/>
            <person name="Henrissat B."/>
            <person name="Kuo A."/>
            <person name="Liang C."/>
            <person name="Lipzen A."/>
            <person name="Lutzoni F."/>
            <person name="Magnuson J."/>
            <person name="Mondo S."/>
            <person name="Nolan M."/>
            <person name="Ohm R."/>
            <person name="Pangilinan J."/>
            <person name="Park H.-J."/>
            <person name="Ramirez L."/>
            <person name="Alfaro M."/>
            <person name="Sun H."/>
            <person name="Tritt A."/>
            <person name="Yoshinaga Y."/>
            <person name="Zwiers L.-H."/>
            <person name="Turgeon B."/>
            <person name="Goodwin S."/>
            <person name="Spatafora J."/>
            <person name="Crous P."/>
            <person name="Grigoriev I."/>
        </authorList>
    </citation>
    <scope>NUCLEOTIDE SEQUENCE</scope>
    <source>
        <strain evidence="2">ATCC 36951</strain>
    </source>
</reference>
<dbReference type="GeneID" id="54565925"/>
<evidence type="ECO:0000259" key="1">
    <source>
        <dbReference type="Pfam" id="PF06985"/>
    </source>
</evidence>
<feature type="domain" description="Heterokaryon incompatibility" evidence="1">
    <location>
        <begin position="171"/>
        <end position="317"/>
    </location>
</feature>
<dbReference type="PANTHER" id="PTHR24148">
    <property type="entry name" value="ANKYRIN REPEAT DOMAIN-CONTAINING PROTEIN 39 HOMOLOG-RELATED"/>
    <property type="match status" value="1"/>
</dbReference>
<name>A0A6A6CIK1_ZASCE</name>
<dbReference type="Proteomes" id="UP000799537">
    <property type="component" value="Unassembled WGS sequence"/>
</dbReference>
<dbReference type="EMBL" id="ML993594">
    <property type="protein sequence ID" value="KAF2167044.1"/>
    <property type="molecule type" value="Genomic_DNA"/>
</dbReference>
<accession>A0A6A6CIK1</accession>
<dbReference type="AlphaFoldDB" id="A0A6A6CIK1"/>
<dbReference type="InterPro" id="IPR010730">
    <property type="entry name" value="HET"/>
</dbReference>
<sequence>MASKLIDSWWFGDRPRDIPFWLRDTYPVLRDPSGIEVVSSMEELTDHHQKNDRPGDSAIWAFQIEQYIARKSGLSQPSPKAVTVASADAYRPTMRNEARVFELLPAVSQEELRGRLHYVNLDFEHGSLDLDLVEFVGGDPKFRPTSGVYRPQIGRRADFGVSMQLLKKISYTAVSYVWGSGEFLHVVKLPSHDLAVTATVDTILKRLRGETSSVFLWIDQICIDQRSLDDKTAQVQLMGTIYKKARNTVAWLGDEPDNGALRALQGLYEATMGRDEDLLEDELEYLRHPLNEEADTFESLLKLSNRAWFQRTWIVQEAILSHSLFLMIGSETVLWDDFGGQCASVDHLDLFEDSNAHVGSGVRAIRNPGLKIAAEMRPARDMCFGLNGSESLLNWLMRTSSIRSQQPLLRKFKLRLRGHDLTRILDAVDHDPELSHLPSWVVDWSLPRRTISLAPTSSVLSIYKAGGDLNIKTAFHTPDEQGRLGLRVAFFDTIVDLSSPVTDASLTNQDPMNHNTGLKEAILFVNEQDTSHVNNFFDIFCTTLVAGKDRSGMQKLPKEYIEILSLLCDETTGRKPSLPQQIYTPRQSKGYFTLSSLSKRQPGRTFQNLKRAFRNAMLNRRLCWTSRSHLGLVPRFARGGDEVWVVPGLAVPFVVRRRGEGRFVLIGVAYVCLYDRDTVPAKASTRAAHNVKQIGTLASGDSFNPGDALHALSAEVNSFGDKHRIGKASPIPGTCPPSKFTEQFHTICCSMIYQMVLQRSRSWHVRRCIDFQKTWIGISATFGERCGSTHYGS</sequence>
<keyword evidence="3" id="KW-1185">Reference proteome</keyword>
<proteinExistence type="predicted"/>
<dbReference type="Pfam" id="PF06985">
    <property type="entry name" value="HET"/>
    <property type="match status" value="1"/>
</dbReference>
<dbReference type="InterPro" id="IPR052895">
    <property type="entry name" value="HetReg/Transcr_Mod"/>
</dbReference>
<protein>
    <recommendedName>
        <fullName evidence="1">Heterokaryon incompatibility domain-containing protein</fullName>
    </recommendedName>
</protein>
<evidence type="ECO:0000313" key="2">
    <source>
        <dbReference type="EMBL" id="KAF2167044.1"/>
    </source>
</evidence>